<dbReference type="AlphaFoldDB" id="A0A4Y2E2E8"/>
<protein>
    <submittedName>
        <fullName evidence="1">Uncharacterized protein</fullName>
    </submittedName>
</protein>
<sequence length="215" mass="24293">MESIHGHVSTQKSPRQTKVRAFCGSIENLSVTLSNYIVVTRMKQGLELYNDKFLSDLKFVIPEDGKFTITADVRAAMKEKVKYQPVSKVQTDCKVGFTSTMYMRCWGGSCILQARVHSFAYSKQKLYAAPTTKLQTWHQPKTVKTVPLPCQEVFGKPSTYEGPSNTDFNWGALKDFSLPIFYAFMESVEAKYKLRIPLRAVVCRATLASMSSQMT</sequence>
<proteinExistence type="predicted"/>
<comment type="caution">
    <text evidence="1">The sequence shown here is derived from an EMBL/GenBank/DDBJ whole genome shotgun (WGS) entry which is preliminary data.</text>
</comment>
<name>A0A4Y2E2E8_ARAVE</name>
<keyword evidence="2" id="KW-1185">Reference proteome</keyword>
<evidence type="ECO:0000313" key="1">
    <source>
        <dbReference type="EMBL" id="GBM22496.1"/>
    </source>
</evidence>
<gene>
    <name evidence="1" type="ORF">AVEN_183935_1</name>
</gene>
<dbReference type="Proteomes" id="UP000499080">
    <property type="component" value="Unassembled WGS sequence"/>
</dbReference>
<evidence type="ECO:0000313" key="2">
    <source>
        <dbReference type="Proteomes" id="UP000499080"/>
    </source>
</evidence>
<dbReference type="EMBL" id="BGPR01000481">
    <property type="protein sequence ID" value="GBM22496.1"/>
    <property type="molecule type" value="Genomic_DNA"/>
</dbReference>
<accession>A0A4Y2E2E8</accession>
<organism evidence="1 2">
    <name type="scientific">Araneus ventricosus</name>
    <name type="common">Orbweaver spider</name>
    <name type="synonym">Epeira ventricosa</name>
    <dbReference type="NCBI Taxonomy" id="182803"/>
    <lineage>
        <taxon>Eukaryota</taxon>
        <taxon>Metazoa</taxon>
        <taxon>Ecdysozoa</taxon>
        <taxon>Arthropoda</taxon>
        <taxon>Chelicerata</taxon>
        <taxon>Arachnida</taxon>
        <taxon>Araneae</taxon>
        <taxon>Araneomorphae</taxon>
        <taxon>Entelegynae</taxon>
        <taxon>Araneoidea</taxon>
        <taxon>Araneidae</taxon>
        <taxon>Araneus</taxon>
    </lineage>
</organism>
<dbReference type="OrthoDB" id="6436398at2759"/>
<reference evidence="1 2" key="1">
    <citation type="journal article" date="2019" name="Sci. Rep.">
        <title>Orb-weaving spider Araneus ventricosus genome elucidates the spidroin gene catalogue.</title>
        <authorList>
            <person name="Kono N."/>
            <person name="Nakamura H."/>
            <person name="Ohtoshi R."/>
            <person name="Moran D.A.P."/>
            <person name="Shinohara A."/>
            <person name="Yoshida Y."/>
            <person name="Fujiwara M."/>
            <person name="Mori M."/>
            <person name="Tomita M."/>
            <person name="Arakawa K."/>
        </authorList>
    </citation>
    <scope>NUCLEOTIDE SEQUENCE [LARGE SCALE GENOMIC DNA]</scope>
</reference>